<reference evidence="2 3" key="1">
    <citation type="submission" date="2015-03" db="EMBL/GenBank/DDBJ databases">
        <title>Luteipulveratus halotolerans sp. nov., a novel actinobacterium (Dermacoccaceae) from Sarawak, Malaysia.</title>
        <authorList>
            <person name="Juboi H."/>
            <person name="Basik A."/>
            <person name="Shamsul S.S."/>
            <person name="Arnold P."/>
            <person name="Schmitt E.K."/>
            <person name="Sanglier J.-J."/>
            <person name="Yeo T."/>
        </authorList>
    </citation>
    <scope>NUCLEOTIDE SEQUENCE [LARGE SCALE GENOMIC DNA]</scope>
    <source>
        <strain evidence="2 3">MN07-A0370</strain>
    </source>
</reference>
<keyword evidence="3" id="KW-1185">Reference proteome</keyword>
<evidence type="ECO:0000256" key="1">
    <source>
        <dbReference type="SAM" id="MobiDB-lite"/>
    </source>
</evidence>
<organism evidence="2 3">
    <name type="scientific">Luteipulveratus mongoliensis</name>
    <dbReference type="NCBI Taxonomy" id="571913"/>
    <lineage>
        <taxon>Bacteria</taxon>
        <taxon>Bacillati</taxon>
        <taxon>Actinomycetota</taxon>
        <taxon>Actinomycetes</taxon>
        <taxon>Micrococcales</taxon>
        <taxon>Dermacoccaceae</taxon>
        <taxon>Luteipulveratus</taxon>
    </lineage>
</organism>
<dbReference type="EMBL" id="CP011112">
    <property type="protein sequence ID" value="AKU14918.1"/>
    <property type="molecule type" value="Genomic_DNA"/>
</dbReference>
<evidence type="ECO:0000313" key="3">
    <source>
        <dbReference type="Proteomes" id="UP000066480"/>
    </source>
</evidence>
<feature type="region of interest" description="Disordered" evidence="1">
    <location>
        <begin position="1"/>
        <end position="26"/>
    </location>
</feature>
<dbReference type="KEGG" id="lmoi:VV02_01965"/>
<dbReference type="AlphaFoldDB" id="A0A0K1JE98"/>
<sequence length="67" mass="7403">MAHLEHGSDDDQAELDREQARSTAMSALDRAEASLVFLTQPNDQATDLLRALVETVAPVLRDERPKS</sequence>
<accession>A0A0K1JE98</accession>
<gene>
    <name evidence="2" type="ORF">VV02_01965</name>
</gene>
<name>A0A0K1JE98_9MICO</name>
<evidence type="ECO:0000313" key="2">
    <source>
        <dbReference type="EMBL" id="AKU14918.1"/>
    </source>
</evidence>
<proteinExistence type="predicted"/>
<feature type="compositionally biased region" description="Basic and acidic residues" evidence="1">
    <location>
        <begin position="1"/>
        <end position="20"/>
    </location>
</feature>
<dbReference type="RefSeq" id="WP_052589478.1">
    <property type="nucleotide sequence ID" value="NZ_CP011112.1"/>
</dbReference>
<protein>
    <submittedName>
        <fullName evidence="2">Uncharacterized protein</fullName>
    </submittedName>
</protein>
<dbReference type="Proteomes" id="UP000066480">
    <property type="component" value="Chromosome"/>
</dbReference>
<dbReference type="STRING" id="571913.VV02_01965"/>